<proteinExistence type="predicted"/>
<feature type="non-terminal residue" evidence="1">
    <location>
        <position position="1"/>
    </location>
</feature>
<dbReference type="EMBL" id="BKCJ011070816">
    <property type="protein sequence ID" value="GFC79518.1"/>
    <property type="molecule type" value="Genomic_DNA"/>
</dbReference>
<reference evidence="1" key="1">
    <citation type="journal article" date="2019" name="Sci. Rep.">
        <title>Draft genome of Tanacetum cinerariifolium, the natural source of mosquito coil.</title>
        <authorList>
            <person name="Yamashiro T."/>
            <person name="Shiraishi A."/>
            <person name="Satake H."/>
            <person name="Nakayama K."/>
        </authorList>
    </citation>
    <scope>NUCLEOTIDE SEQUENCE</scope>
</reference>
<gene>
    <name evidence="1" type="ORF">Tci_851488</name>
</gene>
<evidence type="ECO:0000313" key="1">
    <source>
        <dbReference type="EMBL" id="GFC79518.1"/>
    </source>
</evidence>
<protein>
    <submittedName>
        <fullName evidence="1">Uncharacterized protein</fullName>
    </submittedName>
</protein>
<sequence length="60" mass="6774">APIDKVPVLLEQHQVLYQFEILLVESEEDQESLSEIPRENLKLQVRPPVASPSTCPPLPL</sequence>
<name>A0A699R258_TANCI</name>
<comment type="caution">
    <text evidence="1">The sequence shown here is derived from an EMBL/GenBank/DDBJ whole genome shotgun (WGS) entry which is preliminary data.</text>
</comment>
<dbReference type="AlphaFoldDB" id="A0A699R258"/>
<organism evidence="1">
    <name type="scientific">Tanacetum cinerariifolium</name>
    <name type="common">Dalmatian daisy</name>
    <name type="synonym">Chrysanthemum cinerariifolium</name>
    <dbReference type="NCBI Taxonomy" id="118510"/>
    <lineage>
        <taxon>Eukaryota</taxon>
        <taxon>Viridiplantae</taxon>
        <taxon>Streptophyta</taxon>
        <taxon>Embryophyta</taxon>
        <taxon>Tracheophyta</taxon>
        <taxon>Spermatophyta</taxon>
        <taxon>Magnoliopsida</taxon>
        <taxon>eudicotyledons</taxon>
        <taxon>Gunneridae</taxon>
        <taxon>Pentapetalae</taxon>
        <taxon>asterids</taxon>
        <taxon>campanulids</taxon>
        <taxon>Asterales</taxon>
        <taxon>Asteraceae</taxon>
        <taxon>Asteroideae</taxon>
        <taxon>Anthemideae</taxon>
        <taxon>Anthemidinae</taxon>
        <taxon>Tanacetum</taxon>
    </lineage>
</organism>
<accession>A0A699R258</accession>